<dbReference type="PANTHER" id="PTHR33964:SF9">
    <property type="match status" value="1"/>
</dbReference>
<gene>
    <name evidence="1" type="ORF">OTU49_008286</name>
</gene>
<protein>
    <submittedName>
        <fullName evidence="1">Uncharacterized protein</fullName>
    </submittedName>
</protein>
<evidence type="ECO:0000313" key="1">
    <source>
        <dbReference type="EMBL" id="KAK8729724.1"/>
    </source>
</evidence>
<name>A0AAW0WQH4_CHEQU</name>
<reference evidence="1 2" key="1">
    <citation type="journal article" date="2024" name="BMC Genomics">
        <title>Genome assembly of redclaw crayfish (Cherax quadricarinatus) provides insights into its immune adaptation and hypoxia tolerance.</title>
        <authorList>
            <person name="Liu Z."/>
            <person name="Zheng J."/>
            <person name="Li H."/>
            <person name="Fang K."/>
            <person name="Wang S."/>
            <person name="He J."/>
            <person name="Zhou D."/>
            <person name="Weng S."/>
            <person name="Chi M."/>
            <person name="Gu Z."/>
            <person name="He J."/>
            <person name="Li F."/>
            <person name="Wang M."/>
        </authorList>
    </citation>
    <scope>NUCLEOTIDE SEQUENCE [LARGE SCALE GENOMIC DNA]</scope>
    <source>
        <strain evidence="1">ZL_2023a</strain>
    </source>
</reference>
<accession>A0AAW0WQH4</accession>
<dbReference type="Proteomes" id="UP001445076">
    <property type="component" value="Unassembled WGS sequence"/>
</dbReference>
<feature type="non-terminal residue" evidence="1">
    <location>
        <position position="115"/>
    </location>
</feature>
<comment type="caution">
    <text evidence="1">The sequence shown here is derived from an EMBL/GenBank/DDBJ whole genome shotgun (WGS) entry which is preliminary data.</text>
</comment>
<proteinExistence type="predicted"/>
<evidence type="ECO:0000313" key="2">
    <source>
        <dbReference type="Proteomes" id="UP001445076"/>
    </source>
</evidence>
<keyword evidence="2" id="KW-1185">Reference proteome</keyword>
<dbReference type="AlphaFoldDB" id="A0AAW0WQH4"/>
<organism evidence="1 2">
    <name type="scientific">Cherax quadricarinatus</name>
    <name type="common">Australian red claw crayfish</name>
    <dbReference type="NCBI Taxonomy" id="27406"/>
    <lineage>
        <taxon>Eukaryota</taxon>
        <taxon>Metazoa</taxon>
        <taxon>Ecdysozoa</taxon>
        <taxon>Arthropoda</taxon>
        <taxon>Crustacea</taxon>
        <taxon>Multicrustacea</taxon>
        <taxon>Malacostraca</taxon>
        <taxon>Eumalacostraca</taxon>
        <taxon>Eucarida</taxon>
        <taxon>Decapoda</taxon>
        <taxon>Pleocyemata</taxon>
        <taxon>Astacidea</taxon>
        <taxon>Parastacoidea</taxon>
        <taxon>Parastacidae</taxon>
        <taxon>Cherax</taxon>
    </lineage>
</organism>
<sequence length="115" mass="12974">MWDELTYCVKDYTLTYLTHTQQLEFNLAIESSIKSANQLCADDPEYRTSYVINAPCLKRVSINTSLCGGQYNYLADLVQGFQATDAQMCCAHHKFRECVLDQTPRVCDEPGGHPG</sequence>
<dbReference type="EMBL" id="JARKIK010000066">
    <property type="protein sequence ID" value="KAK8729724.1"/>
    <property type="molecule type" value="Genomic_DNA"/>
</dbReference>
<dbReference type="PANTHER" id="PTHR33964">
    <property type="entry name" value="RE45066P-RELATED"/>
    <property type="match status" value="1"/>
</dbReference>